<dbReference type="Pfam" id="PF02687">
    <property type="entry name" value="FtsX"/>
    <property type="match status" value="1"/>
</dbReference>
<dbReference type="Proteomes" id="UP001596104">
    <property type="component" value="Unassembled WGS sequence"/>
</dbReference>
<dbReference type="PANTHER" id="PTHR43738">
    <property type="entry name" value="ABC TRANSPORTER, MEMBRANE PROTEIN"/>
    <property type="match status" value="1"/>
</dbReference>
<reference evidence="10" key="1">
    <citation type="journal article" date="2019" name="Int. J. Syst. Evol. Microbiol.">
        <title>The Global Catalogue of Microorganisms (GCM) 10K type strain sequencing project: providing services to taxonomists for standard genome sequencing and annotation.</title>
        <authorList>
            <consortium name="The Broad Institute Genomics Platform"/>
            <consortium name="The Broad Institute Genome Sequencing Center for Infectious Disease"/>
            <person name="Wu L."/>
            <person name="Ma J."/>
        </authorList>
    </citation>
    <scope>NUCLEOTIDE SEQUENCE [LARGE SCALE GENOMIC DNA]</scope>
    <source>
        <strain evidence="10">CGMCC 1.16326</strain>
    </source>
</reference>
<gene>
    <name evidence="9" type="ORF">ACFPPC_22625</name>
</gene>
<feature type="transmembrane region" description="Helical" evidence="7">
    <location>
        <begin position="21"/>
        <end position="48"/>
    </location>
</feature>
<evidence type="ECO:0000256" key="2">
    <source>
        <dbReference type="ARBA" id="ARBA00022448"/>
    </source>
</evidence>
<dbReference type="PANTHER" id="PTHR43738:SF1">
    <property type="entry name" value="HEMIN TRANSPORT SYSTEM PERMEASE PROTEIN HRTB-RELATED"/>
    <property type="match status" value="1"/>
</dbReference>
<feature type="transmembrane region" description="Helical" evidence="7">
    <location>
        <begin position="259"/>
        <end position="282"/>
    </location>
</feature>
<evidence type="ECO:0000313" key="9">
    <source>
        <dbReference type="EMBL" id="MFC5395429.1"/>
    </source>
</evidence>
<evidence type="ECO:0000313" key="10">
    <source>
        <dbReference type="Proteomes" id="UP001596104"/>
    </source>
</evidence>
<organism evidence="9 10">
    <name type="scientific">Bosea vestrisii</name>
    <dbReference type="NCBI Taxonomy" id="151416"/>
    <lineage>
        <taxon>Bacteria</taxon>
        <taxon>Pseudomonadati</taxon>
        <taxon>Pseudomonadota</taxon>
        <taxon>Alphaproteobacteria</taxon>
        <taxon>Hyphomicrobiales</taxon>
        <taxon>Boseaceae</taxon>
        <taxon>Bosea</taxon>
    </lineage>
</organism>
<protein>
    <submittedName>
        <fullName evidence="9">ABC transporter permease</fullName>
    </submittedName>
</protein>
<comment type="caution">
    <text evidence="9">The sequence shown here is derived from an EMBL/GenBank/DDBJ whole genome shotgun (WGS) entry which is preliminary data.</text>
</comment>
<dbReference type="InterPro" id="IPR003838">
    <property type="entry name" value="ABC3_permease_C"/>
</dbReference>
<feature type="transmembrane region" description="Helical" evidence="7">
    <location>
        <begin position="348"/>
        <end position="367"/>
    </location>
</feature>
<keyword evidence="3" id="KW-1003">Cell membrane</keyword>
<keyword evidence="4 7" id="KW-0812">Transmembrane</keyword>
<comment type="subcellular location">
    <subcellularLocation>
        <location evidence="1">Cell membrane</location>
        <topology evidence="1">Multi-pass membrane protein</topology>
    </subcellularLocation>
</comment>
<evidence type="ECO:0000256" key="1">
    <source>
        <dbReference type="ARBA" id="ARBA00004651"/>
    </source>
</evidence>
<keyword evidence="2" id="KW-0813">Transport</keyword>
<evidence type="ECO:0000256" key="4">
    <source>
        <dbReference type="ARBA" id="ARBA00022692"/>
    </source>
</evidence>
<feature type="domain" description="ABC3 transporter permease C-terminal" evidence="8">
    <location>
        <begin position="267"/>
        <end position="372"/>
    </location>
</feature>
<accession>A0ABW0HHG4</accession>
<dbReference type="InterPro" id="IPR051125">
    <property type="entry name" value="ABC-4/HrtB_transporter"/>
</dbReference>
<sequence length="381" mass="41214">MVPSHLRLPLRFVLRIFLHHRWRVAATVAGIATASLLILVQASFFFGFRDAVTAVPLRAKADLWVAASGFRYFDLTRQLSDRDYYQVIRHPAVVQATPLVARFAEWRRPDGGQELVQVIGFPLEADIGLPWNLPDEQRGALGLPDTAVVDAIYRDKLGLTDRDLSAEILGRRVRIAGTTTDIRSFSTAPLLFTEYRAAQSYGWIFGDQFSYLLVRLVPGSDLDVVKTGLIALGNGELDVMTPAELAKKTTAYWMRTTGAGLGLATGIAVALLIGSSIAGLSLHTMIQHYAEEYVCLRVIGASFPFVAAILVAQALLFMASASGIAVILANVLSRQIRAAGGTTLLPGWVSLATCAVLVAIGVAMALFSAHRIIIRAEGAAR</sequence>
<evidence type="ECO:0000256" key="3">
    <source>
        <dbReference type="ARBA" id="ARBA00022475"/>
    </source>
</evidence>
<evidence type="ECO:0000256" key="6">
    <source>
        <dbReference type="ARBA" id="ARBA00023136"/>
    </source>
</evidence>
<evidence type="ECO:0000259" key="8">
    <source>
        <dbReference type="Pfam" id="PF02687"/>
    </source>
</evidence>
<keyword evidence="6 7" id="KW-0472">Membrane</keyword>
<proteinExistence type="predicted"/>
<dbReference type="RefSeq" id="WP_377011371.1">
    <property type="nucleotide sequence ID" value="NZ_JBHSLV010000047.1"/>
</dbReference>
<feature type="transmembrane region" description="Helical" evidence="7">
    <location>
        <begin position="303"/>
        <end position="328"/>
    </location>
</feature>
<keyword evidence="10" id="KW-1185">Reference proteome</keyword>
<dbReference type="EMBL" id="JBHSLV010000047">
    <property type="protein sequence ID" value="MFC5395429.1"/>
    <property type="molecule type" value="Genomic_DNA"/>
</dbReference>
<keyword evidence="5 7" id="KW-1133">Transmembrane helix</keyword>
<evidence type="ECO:0000256" key="5">
    <source>
        <dbReference type="ARBA" id="ARBA00022989"/>
    </source>
</evidence>
<evidence type="ECO:0000256" key="7">
    <source>
        <dbReference type="SAM" id="Phobius"/>
    </source>
</evidence>
<name>A0ABW0HHG4_9HYPH</name>